<keyword evidence="1" id="KW-0472">Membrane</keyword>
<accession>A0ABU4X9C8</accession>
<evidence type="ECO:0000313" key="3">
    <source>
        <dbReference type="Proteomes" id="UP001271780"/>
    </source>
</evidence>
<organism evidence="2 3">
    <name type="scientific">Mesorhizobium dulcispinae</name>
    <dbReference type="NCBI Taxonomy" id="3072316"/>
    <lineage>
        <taxon>Bacteria</taxon>
        <taxon>Pseudomonadati</taxon>
        <taxon>Pseudomonadota</taxon>
        <taxon>Alphaproteobacteria</taxon>
        <taxon>Hyphomicrobiales</taxon>
        <taxon>Phyllobacteriaceae</taxon>
        <taxon>Mesorhizobium</taxon>
    </lineage>
</organism>
<comment type="caution">
    <text evidence="2">The sequence shown here is derived from an EMBL/GenBank/DDBJ whole genome shotgun (WGS) entry which is preliminary data.</text>
</comment>
<dbReference type="Proteomes" id="UP001271780">
    <property type="component" value="Unassembled WGS sequence"/>
</dbReference>
<name>A0ABU4X9C8_9HYPH</name>
<dbReference type="EMBL" id="JAVIIZ010000001">
    <property type="protein sequence ID" value="MDX8471184.1"/>
    <property type="molecule type" value="Genomic_DNA"/>
</dbReference>
<evidence type="ECO:0000256" key="1">
    <source>
        <dbReference type="SAM" id="Phobius"/>
    </source>
</evidence>
<keyword evidence="1" id="KW-0812">Transmembrane</keyword>
<keyword evidence="3" id="KW-1185">Reference proteome</keyword>
<sequence length="52" mass="5301">MEAMFDELAAALREPRIDVSATVRAYALNLAGKLFLGIAIGVGIGIGLAIAG</sequence>
<protein>
    <submittedName>
        <fullName evidence="2">Uncharacterized protein</fullName>
    </submittedName>
</protein>
<proteinExistence type="predicted"/>
<gene>
    <name evidence="2" type="ORF">RFM27_03770</name>
</gene>
<reference evidence="2 3" key="1">
    <citation type="submission" date="2023-08" db="EMBL/GenBank/DDBJ databases">
        <title>Implementing the SeqCode for naming new Mesorhizobium species isolated from Vachellia karroo root nodules.</title>
        <authorList>
            <person name="Van Lill M."/>
        </authorList>
    </citation>
    <scope>NUCLEOTIDE SEQUENCE [LARGE SCALE GENOMIC DNA]</scope>
    <source>
        <strain evidence="2 3">VK23A</strain>
    </source>
</reference>
<feature type="transmembrane region" description="Helical" evidence="1">
    <location>
        <begin position="34"/>
        <end position="51"/>
    </location>
</feature>
<evidence type="ECO:0000313" key="2">
    <source>
        <dbReference type="EMBL" id="MDX8471184.1"/>
    </source>
</evidence>
<dbReference type="RefSeq" id="WP_320265570.1">
    <property type="nucleotide sequence ID" value="NZ_JAVIIX010000001.1"/>
</dbReference>
<keyword evidence="1" id="KW-1133">Transmembrane helix</keyword>